<dbReference type="GO" id="GO:0042910">
    <property type="term" value="F:xenobiotic transmembrane transporter activity"/>
    <property type="evidence" value="ECO:0007669"/>
    <property type="project" value="InterPro"/>
</dbReference>
<feature type="transmembrane region" description="Helical" evidence="10">
    <location>
        <begin position="428"/>
        <end position="445"/>
    </location>
</feature>
<dbReference type="InterPro" id="IPR045070">
    <property type="entry name" value="MATE_MepA-like"/>
</dbReference>
<feature type="transmembrane region" description="Helical" evidence="10">
    <location>
        <begin position="318"/>
        <end position="341"/>
    </location>
</feature>
<dbReference type="NCBIfam" id="TIGR00797">
    <property type="entry name" value="matE"/>
    <property type="match status" value="1"/>
</dbReference>
<dbReference type="InterPro" id="IPR048279">
    <property type="entry name" value="MdtK-like"/>
</dbReference>
<evidence type="ECO:0000256" key="7">
    <source>
        <dbReference type="ARBA" id="ARBA00022989"/>
    </source>
</evidence>
<name>V8CQ05_9BACT</name>
<sequence>MDNKKATLELGTKPVGKLLAQYALPAIIAMTAASLYNIIDRVFIGQVVGPMAISGLAITFPFMNLAAAFGAAVGVGASTTISVKLGQKDYESAENILGNTITLNLIVGLAFGGICLLFLDPILRFFGASDATLPYARDFMRVILAGNVFSHMYFGMNAVLRAASKPRMAMFATIFTVGMNILLDVVFILWWHWGIKGAAFATIISQVLALCWQMKLFTNKSELLHLKRGIYKLKSNLVRNIISIGISPFLMNACACVIVIFINNQLVRFGGDMAVGAYGIANSIAMIFVMFVIGLNQGMQPIAGYNYGAQQYDRMMRVVKLSIITAVCIMLTGWSLAMFAPYHCARMFTTDPELIKGSIKAIHIIMMMFPLIGSQMVITNFFQCIGKVKISIFLSLSRQLLFLLPLLAILPNFYGINGVWASMPTSDFIAVVVAVTIMLVFLRRFKKER</sequence>
<dbReference type="RefSeq" id="WP_004366074.1">
    <property type="nucleotide sequence ID" value="NZ_KI669448.1"/>
</dbReference>
<accession>V8CQ05</accession>
<feature type="transmembrane region" description="Helical" evidence="10">
    <location>
        <begin position="51"/>
        <end position="75"/>
    </location>
</feature>
<keyword evidence="4" id="KW-0813">Transport</keyword>
<reference evidence="11 12" key="1">
    <citation type="submission" date="2013-10" db="EMBL/GenBank/DDBJ databases">
        <title>The Genome Sequence of Prevotella nigrescens CC14M.</title>
        <authorList>
            <consortium name="The Broad Institute Genomics Platform"/>
            <person name="Earl A."/>
            <person name="Allen-Vercoe E."/>
            <person name="Daigneault M."/>
            <person name="Young S.K."/>
            <person name="Zeng Q."/>
            <person name="Gargeya S."/>
            <person name="Fitzgerald M."/>
            <person name="Abouelleil A."/>
            <person name="Alvarado L."/>
            <person name="Chapman S.B."/>
            <person name="Gainer-Dewar J."/>
            <person name="Goldberg J."/>
            <person name="Griggs A."/>
            <person name="Gujja S."/>
            <person name="Hansen M."/>
            <person name="Howarth C."/>
            <person name="Imamovic A."/>
            <person name="Ireland A."/>
            <person name="Larimer J."/>
            <person name="McCowan C."/>
            <person name="Murphy C."/>
            <person name="Pearson M."/>
            <person name="Poon T.W."/>
            <person name="Priest M."/>
            <person name="Roberts A."/>
            <person name="Saif S."/>
            <person name="Shea T."/>
            <person name="Sykes S."/>
            <person name="Wortman J."/>
            <person name="Nusbaum C."/>
            <person name="Birren B."/>
        </authorList>
    </citation>
    <scope>NUCLEOTIDE SEQUENCE [LARGE SCALE GENOMIC DNA]</scope>
    <source>
        <strain evidence="11 12">CC14M</strain>
    </source>
</reference>
<evidence type="ECO:0000256" key="6">
    <source>
        <dbReference type="ARBA" id="ARBA00022692"/>
    </source>
</evidence>
<dbReference type="PATRIC" id="fig|1073366.3.peg.915"/>
<feature type="transmembrane region" description="Helical" evidence="10">
    <location>
        <begin position="274"/>
        <end position="297"/>
    </location>
</feature>
<evidence type="ECO:0000256" key="1">
    <source>
        <dbReference type="ARBA" id="ARBA00004651"/>
    </source>
</evidence>
<evidence type="ECO:0000256" key="2">
    <source>
        <dbReference type="ARBA" id="ARBA00008417"/>
    </source>
</evidence>
<keyword evidence="12" id="KW-1185">Reference proteome</keyword>
<feature type="transmembrane region" description="Helical" evidence="10">
    <location>
        <begin position="96"/>
        <end position="119"/>
    </location>
</feature>
<gene>
    <name evidence="11" type="ORF">HMPREF1173_00884</name>
</gene>
<dbReference type="InterPro" id="IPR002528">
    <property type="entry name" value="MATE_fam"/>
</dbReference>
<keyword evidence="7 10" id="KW-1133">Transmembrane helix</keyword>
<keyword evidence="5" id="KW-1003">Cell membrane</keyword>
<feature type="transmembrane region" description="Helical" evidence="10">
    <location>
        <begin position="20"/>
        <end position="39"/>
    </location>
</feature>
<comment type="similarity">
    <text evidence="2">Belongs to the multi antimicrobial extrusion (MATE) (TC 2.A.66.1) family. MepA subfamily.</text>
</comment>
<evidence type="ECO:0000313" key="11">
    <source>
        <dbReference type="EMBL" id="ETD29100.1"/>
    </source>
</evidence>
<feature type="transmembrane region" description="Helical" evidence="10">
    <location>
        <begin position="361"/>
        <end position="379"/>
    </location>
</feature>
<evidence type="ECO:0000256" key="9">
    <source>
        <dbReference type="ARBA" id="ARBA00023251"/>
    </source>
</evidence>
<dbReference type="Pfam" id="PF01554">
    <property type="entry name" value="MatE"/>
    <property type="match status" value="2"/>
</dbReference>
<evidence type="ECO:0000256" key="4">
    <source>
        <dbReference type="ARBA" id="ARBA00022448"/>
    </source>
</evidence>
<keyword evidence="9" id="KW-0046">Antibiotic resistance</keyword>
<comment type="subcellular location">
    <subcellularLocation>
        <location evidence="1">Cell membrane</location>
        <topology evidence="1">Multi-pass membrane protein</topology>
    </subcellularLocation>
</comment>
<dbReference type="Proteomes" id="UP000018727">
    <property type="component" value="Unassembled WGS sequence"/>
</dbReference>
<dbReference type="CDD" id="cd13143">
    <property type="entry name" value="MATE_MepA_like"/>
    <property type="match status" value="1"/>
</dbReference>
<proteinExistence type="inferred from homology"/>
<protein>
    <recommendedName>
        <fullName evidence="3">Multidrug export protein MepA</fullName>
    </recommendedName>
</protein>
<dbReference type="PANTHER" id="PTHR43823:SF3">
    <property type="entry name" value="MULTIDRUG EXPORT PROTEIN MEPA"/>
    <property type="match status" value="1"/>
</dbReference>
<dbReference type="PANTHER" id="PTHR43823">
    <property type="entry name" value="SPORULATION PROTEIN YKVU"/>
    <property type="match status" value="1"/>
</dbReference>
<evidence type="ECO:0000256" key="3">
    <source>
        <dbReference type="ARBA" id="ARBA00022106"/>
    </source>
</evidence>
<comment type="caution">
    <text evidence="11">The sequence shown here is derived from an EMBL/GenBank/DDBJ whole genome shotgun (WGS) entry which is preliminary data.</text>
</comment>
<organism evidence="11 12">
    <name type="scientific">Prevotella nigrescens CC14M</name>
    <dbReference type="NCBI Taxonomy" id="1073366"/>
    <lineage>
        <taxon>Bacteria</taxon>
        <taxon>Pseudomonadati</taxon>
        <taxon>Bacteroidota</taxon>
        <taxon>Bacteroidia</taxon>
        <taxon>Bacteroidales</taxon>
        <taxon>Prevotellaceae</taxon>
        <taxon>Prevotella</taxon>
    </lineage>
</organism>
<dbReference type="EMBL" id="AZJH01000011">
    <property type="protein sequence ID" value="ETD29100.1"/>
    <property type="molecule type" value="Genomic_DNA"/>
</dbReference>
<dbReference type="GO" id="GO:0005886">
    <property type="term" value="C:plasma membrane"/>
    <property type="evidence" value="ECO:0007669"/>
    <property type="project" value="UniProtKB-SubCell"/>
</dbReference>
<evidence type="ECO:0000256" key="5">
    <source>
        <dbReference type="ARBA" id="ARBA00022475"/>
    </source>
</evidence>
<keyword evidence="6 10" id="KW-0812">Transmembrane</keyword>
<feature type="transmembrane region" description="Helical" evidence="10">
    <location>
        <begin position="400"/>
        <end position="422"/>
    </location>
</feature>
<feature type="transmembrane region" description="Helical" evidence="10">
    <location>
        <begin position="237"/>
        <end position="262"/>
    </location>
</feature>
<dbReference type="HOGENOM" id="CLU_012893_0_0_10"/>
<feature type="transmembrane region" description="Helical" evidence="10">
    <location>
        <begin position="139"/>
        <end position="156"/>
    </location>
</feature>
<dbReference type="PIRSF" id="PIRSF006603">
    <property type="entry name" value="DinF"/>
    <property type="match status" value="1"/>
</dbReference>
<keyword evidence="8 10" id="KW-0472">Membrane</keyword>
<dbReference type="GO" id="GO:0015297">
    <property type="term" value="F:antiporter activity"/>
    <property type="evidence" value="ECO:0007669"/>
    <property type="project" value="InterPro"/>
</dbReference>
<evidence type="ECO:0000256" key="8">
    <source>
        <dbReference type="ARBA" id="ARBA00023136"/>
    </source>
</evidence>
<dbReference type="AlphaFoldDB" id="V8CQ05"/>
<dbReference type="InterPro" id="IPR051327">
    <property type="entry name" value="MATE_MepA_subfamily"/>
</dbReference>
<evidence type="ECO:0000313" key="12">
    <source>
        <dbReference type="Proteomes" id="UP000018727"/>
    </source>
</evidence>
<feature type="transmembrane region" description="Helical" evidence="10">
    <location>
        <begin position="168"/>
        <end position="191"/>
    </location>
</feature>
<evidence type="ECO:0000256" key="10">
    <source>
        <dbReference type="SAM" id="Phobius"/>
    </source>
</evidence>
<dbReference type="GO" id="GO:0046677">
    <property type="term" value="P:response to antibiotic"/>
    <property type="evidence" value="ECO:0007669"/>
    <property type="project" value="UniProtKB-KW"/>
</dbReference>
<dbReference type="OrthoDB" id="9811110at2"/>